<evidence type="ECO:0000256" key="2">
    <source>
        <dbReference type="ARBA" id="ARBA00023125"/>
    </source>
</evidence>
<proteinExistence type="predicted"/>
<keyword evidence="4" id="KW-0804">Transcription</keyword>
<dbReference type="PANTHER" id="PTHR45654:SF48">
    <property type="entry name" value="START DOMAIN-CONTAINING PROTEIN"/>
    <property type="match status" value="1"/>
</dbReference>
<dbReference type="Pfam" id="PF01852">
    <property type="entry name" value="START"/>
    <property type="match status" value="1"/>
</dbReference>
<dbReference type="GO" id="GO:0003677">
    <property type="term" value="F:DNA binding"/>
    <property type="evidence" value="ECO:0007669"/>
    <property type="project" value="UniProtKB-KW"/>
</dbReference>
<gene>
    <name evidence="7" type="ORF">VNO77_28398</name>
</gene>
<dbReference type="CDD" id="cd08875">
    <property type="entry name" value="START_ArGLABRA2_like"/>
    <property type="match status" value="1"/>
</dbReference>
<dbReference type="InterPro" id="IPR042160">
    <property type="entry name" value="HD-Zip_IV"/>
</dbReference>
<dbReference type="InterPro" id="IPR057993">
    <property type="entry name" value="HD-Zip_IV_C"/>
</dbReference>
<evidence type="ECO:0000256" key="1">
    <source>
        <dbReference type="ARBA" id="ARBA00023015"/>
    </source>
</evidence>
<accession>A0AAN9Q782</accession>
<dbReference type="Pfam" id="PF25797">
    <property type="entry name" value="PDF2_C"/>
    <property type="match status" value="1"/>
</dbReference>
<dbReference type="GO" id="GO:0008289">
    <property type="term" value="F:lipid binding"/>
    <property type="evidence" value="ECO:0007669"/>
    <property type="project" value="InterPro"/>
</dbReference>
<comment type="caution">
    <text evidence="7">The sequence shown here is derived from an EMBL/GenBank/DDBJ whole genome shotgun (WGS) entry which is preliminary data.</text>
</comment>
<dbReference type="AlphaFoldDB" id="A0AAN9Q782"/>
<dbReference type="EMBL" id="JAYMYQ010000006">
    <property type="protein sequence ID" value="KAK7324662.1"/>
    <property type="molecule type" value="Genomic_DNA"/>
</dbReference>
<evidence type="ECO:0000313" key="7">
    <source>
        <dbReference type="EMBL" id="KAK7324662.1"/>
    </source>
</evidence>
<sequence>MPRNHRLSTKLRFNLHFDLTLLRHSSHFLPNLDSDSELLHSVALSFFSCHLNQTVTEYPDSSSTIGILFNGINMKRASDLLFGFSIHAEPTKTNIIEYACSAMDELYHMGVAGQPLWQTRTNDRYETLNDIEYLRQFGQVDATLREIVKLIEVGEPQILPNFDSYQTEYPTWKATPSISLQIEASRDVAYVNMSPINVVELLMDMNQWSSVFYNIVSKATILGTLLDGVEGSYDGKLHVMNAKLHMPTPMVATRECYFGRYCKQLSQEEWGVVDVSLEKFFPSPNSNFLKRPSGCLITGMPNGYSKVIWVEHVEADHSQLVDDFKTLVTLGFGATRWLASIVQYSEWSQCLKATALVADNGVVIPQNGRRSFLKVANRMMKDFCGNISGTTSNPWMQIATFPGSIDVRVMLKNYPQDIPKPPGTIIVFATTLSLQVSPNRLFNFLRHANSRAKWDLLSQRLSIREFASMMKGENPGNRVSLMRANTAEGKLEIFYVQESCTNSTGSYVVYAPVDEFALAALARGCNPEKMIILPSGFAILPRRNKDDSGTEGSLLTVAFNIIESMTIRPFIPQESIETIYKIVTTTVASIKDAVQYHNLRNNWMED</sequence>
<keyword evidence="8" id="KW-1185">Reference proteome</keyword>
<dbReference type="SUPFAM" id="SSF55961">
    <property type="entry name" value="Bet v1-like"/>
    <property type="match status" value="2"/>
</dbReference>
<name>A0AAN9Q782_CANGL</name>
<dbReference type="PANTHER" id="PTHR45654">
    <property type="entry name" value="HOMEOBOX-LEUCINE ZIPPER PROTEIN MERISTEM L1"/>
    <property type="match status" value="1"/>
</dbReference>
<protein>
    <recommendedName>
        <fullName evidence="6">START domain-containing protein</fullName>
    </recommendedName>
</protein>
<organism evidence="7 8">
    <name type="scientific">Canavalia gladiata</name>
    <name type="common">Sword bean</name>
    <name type="synonym">Dolichos gladiatus</name>
    <dbReference type="NCBI Taxonomy" id="3824"/>
    <lineage>
        <taxon>Eukaryota</taxon>
        <taxon>Viridiplantae</taxon>
        <taxon>Streptophyta</taxon>
        <taxon>Embryophyta</taxon>
        <taxon>Tracheophyta</taxon>
        <taxon>Spermatophyta</taxon>
        <taxon>Magnoliopsida</taxon>
        <taxon>eudicotyledons</taxon>
        <taxon>Gunneridae</taxon>
        <taxon>Pentapetalae</taxon>
        <taxon>rosids</taxon>
        <taxon>fabids</taxon>
        <taxon>Fabales</taxon>
        <taxon>Fabaceae</taxon>
        <taxon>Papilionoideae</taxon>
        <taxon>50 kb inversion clade</taxon>
        <taxon>NPAAA clade</taxon>
        <taxon>indigoferoid/millettioid clade</taxon>
        <taxon>Phaseoleae</taxon>
        <taxon>Canavalia</taxon>
    </lineage>
</organism>
<dbReference type="InterPro" id="IPR002913">
    <property type="entry name" value="START_lipid-bd_dom"/>
</dbReference>
<dbReference type="Proteomes" id="UP001367508">
    <property type="component" value="Unassembled WGS sequence"/>
</dbReference>
<evidence type="ECO:0000313" key="8">
    <source>
        <dbReference type="Proteomes" id="UP001367508"/>
    </source>
</evidence>
<evidence type="ECO:0000256" key="4">
    <source>
        <dbReference type="ARBA" id="ARBA00023163"/>
    </source>
</evidence>
<reference evidence="7 8" key="1">
    <citation type="submission" date="2024-01" db="EMBL/GenBank/DDBJ databases">
        <title>The genomes of 5 underutilized Papilionoideae crops provide insights into root nodulation and disease resistanc.</title>
        <authorList>
            <person name="Jiang F."/>
        </authorList>
    </citation>
    <scope>NUCLEOTIDE SEQUENCE [LARGE SCALE GENOMIC DNA]</scope>
    <source>
        <strain evidence="7">LVBAO_FW01</strain>
        <tissue evidence="7">Leaves</tissue>
    </source>
</reference>
<evidence type="ECO:0000256" key="3">
    <source>
        <dbReference type="ARBA" id="ARBA00023155"/>
    </source>
</evidence>
<dbReference type="SMART" id="SM00234">
    <property type="entry name" value="START"/>
    <property type="match status" value="1"/>
</dbReference>
<evidence type="ECO:0000259" key="6">
    <source>
        <dbReference type="PROSITE" id="PS50848"/>
    </source>
</evidence>
<keyword evidence="5" id="KW-0539">Nucleus</keyword>
<feature type="domain" description="START" evidence="6">
    <location>
        <begin position="88"/>
        <end position="341"/>
    </location>
</feature>
<keyword evidence="3" id="KW-0371">Homeobox</keyword>
<keyword evidence="1" id="KW-0805">Transcription regulation</keyword>
<keyword evidence="2" id="KW-0238">DNA-binding</keyword>
<evidence type="ECO:0000256" key="5">
    <source>
        <dbReference type="ARBA" id="ARBA00023242"/>
    </source>
</evidence>
<dbReference type="PROSITE" id="PS50848">
    <property type="entry name" value="START"/>
    <property type="match status" value="1"/>
</dbReference>